<proteinExistence type="predicted"/>
<dbReference type="Proteomes" id="UP000515450">
    <property type="component" value="Chromosome"/>
</dbReference>
<sequence>MDTALYNQKLLEHYTCNWGQEYNVLTWPKGPYKDLGDHFRVLEFPPTAERNMWAYATIGMSGLHDEFALELHMFSGEQDETLVESLIVVAHYHRFGASLGHWHTINWGRGWRMDSPCSYGLISLPYLDGPKLEILILDNNKSVHFYWLLPITEEEVAFKKENGAEKLEEIFEERGLNYLDPFRDTLV</sequence>
<dbReference type="EMBL" id="CP058555">
    <property type="protein sequence ID" value="QMV68818.1"/>
    <property type="molecule type" value="Genomic_DNA"/>
</dbReference>
<reference evidence="2 3" key="1">
    <citation type="journal article" date="2020" name="G3 (Bethesda)">
        <title>CeMbio - The Caenorhabditis elegans Microbiome Resource.</title>
        <authorList>
            <person name="Dirksen P."/>
            <person name="Assie A."/>
            <person name="Zimmermann J."/>
            <person name="Zhang F."/>
            <person name="Tietje A.M."/>
            <person name="Marsh S.A."/>
            <person name="Felix M.A."/>
            <person name="Shapira M."/>
            <person name="Kaleta C."/>
            <person name="Schulenburg H."/>
            <person name="Samuel B."/>
        </authorList>
    </citation>
    <scope>NUCLEOTIDE SEQUENCE [LARGE SCALE GENOMIC DNA]</scope>
    <source>
        <strain evidence="2 3">BIGb0170</strain>
    </source>
</reference>
<feature type="domain" description="Suppressor of fused-like" evidence="1">
    <location>
        <begin position="37"/>
        <end position="183"/>
    </location>
</feature>
<evidence type="ECO:0000313" key="2">
    <source>
        <dbReference type="EMBL" id="QMV68818.1"/>
    </source>
</evidence>
<keyword evidence="3" id="KW-1185">Reference proteome</keyword>
<organism evidence="2 3">
    <name type="scientific">Sphingobacterium paramultivorum</name>
    <dbReference type="NCBI Taxonomy" id="2886510"/>
    <lineage>
        <taxon>Bacteria</taxon>
        <taxon>Pseudomonadati</taxon>
        <taxon>Bacteroidota</taxon>
        <taxon>Sphingobacteriia</taxon>
        <taxon>Sphingobacteriales</taxon>
        <taxon>Sphingobacteriaceae</taxon>
        <taxon>Sphingobacterium</taxon>
    </lineage>
</organism>
<dbReference type="InterPro" id="IPR020941">
    <property type="entry name" value="SUFU-like_domain"/>
</dbReference>
<protein>
    <submittedName>
        <fullName evidence="2">Suppressor of fused domain protein</fullName>
    </submittedName>
</protein>
<gene>
    <name evidence="2" type="ORF">HS960_14640</name>
</gene>
<accession>A0A7G5E493</accession>
<name>A0A7G5E493_9SPHI</name>
<evidence type="ECO:0000259" key="1">
    <source>
        <dbReference type="Pfam" id="PF05076"/>
    </source>
</evidence>
<evidence type="ECO:0000313" key="3">
    <source>
        <dbReference type="Proteomes" id="UP000515450"/>
    </source>
</evidence>
<dbReference type="AlphaFoldDB" id="A0A7G5E493"/>
<dbReference type="RefSeq" id="WP_153846982.1">
    <property type="nucleotide sequence ID" value="NZ_CP058555.1"/>
</dbReference>
<dbReference type="Pfam" id="PF05076">
    <property type="entry name" value="SUFU"/>
    <property type="match status" value="1"/>
</dbReference>